<protein>
    <submittedName>
        <fullName evidence="1">Uncharacterized protein</fullName>
    </submittedName>
</protein>
<proteinExistence type="predicted"/>
<reference evidence="1 2" key="1">
    <citation type="submission" date="2019-08" db="EMBL/GenBank/DDBJ databases">
        <authorList>
            <person name="Alioto T."/>
            <person name="Alioto T."/>
            <person name="Gomez Garrido J."/>
        </authorList>
    </citation>
    <scope>NUCLEOTIDE SEQUENCE [LARGE SCALE GENOMIC DNA]</scope>
</reference>
<name>A0A5E4MZ71_9HEMI</name>
<sequence>MYSCIASILLKCITAKLKEKAEHIINYRNIDSWGNIRKYLLEAVETKFALSILQLQLNHVKMCSGKDKDETKLIREQFLEQLSAAYMKGLIGLIKSVVKAQNPETLEQTKLKTKAEELERQEDIEEQHYFNQPRESPQVSAAIIHDVQTRCILISQSITRMGYLGNMDEEKNTKLCAVLGGIGFYGDIDLAPLRRRRDLRENQD</sequence>
<keyword evidence="2" id="KW-1185">Reference proteome</keyword>
<gene>
    <name evidence="1" type="ORF">CINCED_3A002148</name>
</gene>
<accession>A0A5E4MZ71</accession>
<dbReference type="OrthoDB" id="6604172at2759"/>
<dbReference type="Proteomes" id="UP000325440">
    <property type="component" value="Unassembled WGS sequence"/>
</dbReference>
<evidence type="ECO:0000313" key="1">
    <source>
        <dbReference type="EMBL" id="VVC37659.1"/>
    </source>
</evidence>
<organism evidence="1 2">
    <name type="scientific">Cinara cedri</name>
    <dbReference type="NCBI Taxonomy" id="506608"/>
    <lineage>
        <taxon>Eukaryota</taxon>
        <taxon>Metazoa</taxon>
        <taxon>Ecdysozoa</taxon>
        <taxon>Arthropoda</taxon>
        <taxon>Hexapoda</taxon>
        <taxon>Insecta</taxon>
        <taxon>Pterygota</taxon>
        <taxon>Neoptera</taxon>
        <taxon>Paraneoptera</taxon>
        <taxon>Hemiptera</taxon>
        <taxon>Sternorrhyncha</taxon>
        <taxon>Aphidomorpha</taxon>
        <taxon>Aphidoidea</taxon>
        <taxon>Aphididae</taxon>
        <taxon>Lachninae</taxon>
        <taxon>Cinara</taxon>
    </lineage>
</organism>
<dbReference type="AlphaFoldDB" id="A0A5E4MZ71"/>
<evidence type="ECO:0000313" key="2">
    <source>
        <dbReference type="Proteomes" id="UP000325440"/>
    </source>
</evidence>
<dbReference type="EMBL" id="CABPRJ010001452">
    <property type="protein sequence ID" value="VVC37659.1"/>
    <property type="molecule type" value="Genomic_DNA"/>
</dbReference>